<name>A0A3G8YDG5_9DEIO</name>
<feature type="region of interest" description="Disordered" evidence="1">
    <location>
        <begin position="390"/>
        <end position="412"/>
    </location>
</feature>
<gene>
    <name evidence="3" type="ORF">EHF33_12350</name>
</gene>
<dbReference type="InterPro" id="IPR036465">
    <property type="entry name" value="vWFA_dom_sf"/>
</dbReference>
<evidence type="ECO:0000313" key="3">
    <source>
        <dbReference type="EMBL" id="AZI43439.1"/>
    </source>
</evidence>
<evidence type="ECO:0000259" key="2">
    <source>
        <dbReference type="PROSITE" id="PS50234"/>
    </source>
</evidence>
<dbReference type="Gene3D" id="3.40.50.410">
    <property type="entry name" value="von Willebrand factor, type A domain"/>
    <property type="match status" value="1"/>
</dbReference>
<feature type="domain" description="VWFA" evidence="2">
    <location>
        <begin position="53"/>
        <end position="232"/>
    </location>
</feature>
<dbReference type="InterPro" id="IPR051266">
    <property type="entry name" value="CLCR"/>
</dbReference>
<dbReference type="AlphaFoldDB" id="A0A3G8YDG5"/>
<evidence type="ECO:0000256" key="1">
    <source>
        <dbReference type="SAM" id="MobiDB-lite"/>
    </source>
</evidence>
<dbReference type="KEGG" id="dph:EHF33_12350"/>
<dbReference type="EMBL" id="CP034183">
    <property type="protein sequence ID" value="AZI43439.1"/>
    <property type="molecule type" value="Genomic_DNA"/>
</dbReference>
<feature type="compositionally biased region" description="Basic and acidic residues" evidence="1">
    <location>
        <begin position="401"/>
        <end position="412"/>
    </location>
</feature>
<evidence type="ECO:0000313" key="4">
    <source>
        <dbReference type="Proteomes" id="UP000276417"/>
    </source>
</evidence>
<dbReference type="Pfam" id="PF00092">
    <property type="entry name" value="VWA"/>
    <property type="match status" value="1"/>
</dbReference>
<keyword evidence="4" id="KW-1185">Reference proteome</keyword>
<reference evidence="3 4" key="1">
    <citation type="submission" date="2018-11" db="EMBL/GenBank/DDBJ databases">
        <title>Deinococcus shelandsis sp. nov., isolated from South Shetland Islands soil of Antarctica.</title>
        <authorList>
            <person name="Tian J."/>
        </authorList>
    </citation>
    <scope>NUCLEOTIDE SEQUENCE [LARGE SCALE GENOMIC DNA]</scope>
    <source>
        <strain evidence="3 4">S14-83T</strain>
    </source>
</reference>
<dbReference type="SMART" id="SM00327">
    <property type="entry name" value="VWA"/>
    <property type="match status" value="1"/>
</dbReference>
<dbReference type="SUPFAM" id="SSF53300">
    <property type="entry name" value="vWA-like"/>
    <property type="match status" value="1"/>
</dbReference>
<dbReference type="PANTHER" id="PTHR10579:SF43">
    <property type="entry name" value="ZINC FINGER (C3HC4-TYPE RING FINGER) FAMILY PROTEIN"/>
    <property type="match status" value="1"/>
</dbReference>
<dbReference type="PROSITE" id="PS50234">
    <property type="entry name" value="VWFA"/>
    <property type="match status" value="1"/>
</dbReference>
<accession>A0A3G8YDG5</accession>
<protein>
    <submittedName>
        <fullName evidence="3">VWA domain-containing protein</fullName>
    </submittedName>
</protein>
<dbReference type="PANTHER" id="PTHR10579">
    <property type="entry name" value="CALCIUM-ACTIVATED CHLORIDE CHANNEL REGULATOR"/>
    <property type="match status" value="1"/>
</dbReference>
<proteinExistence type="predicted"/>
<sequence>MGLYDPTGMKPILTVIANRPLNTFLPTGSHDTLDVLIRVQVPQAESSQRQPLDLALAIDVSGSMKGLPLELAKAATKLILSQLQPSDRIALVTFHSHAEVVFPLQPVTDLAALERLVDGLRVGGSTALYAGWQTASSLLMPGALEGRLSRTLLLTDGRANVGLRDPSGLAAQFSVAQIQGVSSSSVGVGLRYDEQLLEQLAGAGDGNYHFAERPDELSGIFEAELHSLRGTLGRRVSLGIKGAVVKDALNDLPRLSTGRSALPPLRSGQTLDLVYRLEVQAKTTLELRLAWDDHQGERQTERLSIHLPAAPLNGSAPEHAEVVQARERLLVARAQREIARLADVGDLSGASVLISGLRNRLMVEGMRSGVSLQTELQQLADLEARLRRHDRASVSKVARKQSYDKMTGREQN</sequence>
<dbReference type="InterPro" id="IPR002035">
    <property type="entry name" value="VWF_A"/>
</dbReference>
<dbReference type="Proteomes" id="UP000276417">
    <property type="component" value="Chromosome 1"/>
</dbReference>
<organism evidence="3 4">
    <name type="scientific">Deinococcus psychrotolerans</name>
    <dbReference type="NCBI Taxonomy" id="2489213"/>
    <lineage>
        <taxon>Bacteria</taxon>
        <taxon>Thermotogati</taxon>
        <taxon>Deinococcota</taxon>
        <taxon>Deinococci</taxon>
        <taxon>Deinococcales</taxon>
        <taxon>Deinococcaceae</taxon>
        <taxon>Deinococcus</taxon>
    </lineage>
</organism>
<dbReference type="OrthoDB" id="9781333at2"/>